<keyword evidence="5" id="KW-1185">Reference proteome</keyword>
<organism evidence="4 5">
    <name type="scientific">Seonamhaeicola aphaedonensis</name>
    <dbReference type="NCBI Taxonomy" id="1461338"/>
    <lineage>
        <taxon>Bacteria</taxon>
        <taxon>Pseudomonadati</taxon>
        <taxon>Bacteroidota</taxon>
        <taxon>Flavobacteriia</taxon>
        <taxon>Flavobacteriales</taxon>
        <taxon>Flavobacteriaceae</taxon>
    </lineage>
</organism>
<dbReference type="InterPro" id="IPR026444">
    <property type="entry name" value="Secre_tail"/>
</dbReference>
<sequence length="191" mass="21172">MKKNYFLFFVAFGINFLMAQSCPPNALNVGDQVFFVDSSNSLNCFEMPNTITIEGSTYSGIQCDTNSAIYELDMGGTEASDLDVFDVDFGGGLICSYNNGTLPIKDFEFLYKKLKLYPNPLNKGNSINLSFGLPEGTEVSIYNVMGKLISRQHISGHNLKEIKTSNLLEGIYLIRISTEGVSFNRRIAVVQ</sequence>
<protein>
    <submittedName>
        <fullName evidence="4">Putative secreted protein (Por secretion system target)</fullName>
    </submittedName>
</protein>
<comment type="caution">
    <text evidence="4">The sequence shown here is derived from an EMBL/GenBank/DDBJ whole genome shotgun (WGS) entry which is preliminary data.</text>
</comment>
<dbReference type="RefSeq" id="WP_116524744.1">
    <property type="nucleotide sequence ID" value="NZ_QRDX01000007.1"/>
</dbReference>
<dbReference type="Proteomes" id="UP000256629">
    <property type="component" value="Unassembled WGS sequence"/>
</dbReference>
<reference evidence="4 5" key="1">
    <citation type="submission" date="2018-07" db="EMBL/GenBank/DDBJ databases">
        <title>Genomic Encyclopedia of Type Strains, Phase III (KMG-III): the genomes of soil and plant-associated and newly described type strains.</title>
        <authorList>
            <person name="Whitman W."/>
        </authorList>
    </citation>
    <scope>NUCLEOTIDE SEQUENCE [LARGE SCALE GENOMIC DNA]</scope>
    <source>
        <strain evidence="4 5">CECT 8487</strain>
    </source>
</reference>
<dbReference type="NCBIfam" id="TIGR04183">
    <property type="entry name" value="Por_Secre_tail"/>
    <property type="match status" value="1"/>
</dbReference>
<dbReference type="EMBL" id="QRDX01000007">
    <property type="protein sequence ID" value="RED45999.1"/>
    <property type="molecule type" value="Genomic_DNA"/>
</dbReference>
<evidence type="ECO:0000313" key="4">
    <source>
        <dbReference type="EMBL" id="RED45999.1"/>
    </source>
</evidence>
<dbReference type="PROSITE" id="PS51257">
    <property type="entry name" value="PROKAR_LIPOPROTEIN"/>
    <property type="match status" value="1"/>
</dbReference>
<name>A0A3D9H944_9FLAO</name>
<dbReference type="OrthoDB" id="5485925at2"/>
<keyword evidence="1 2" id="KW-0732">Signal</keyword>
<feature type="signal peptide" evidence="2">
    <location>
        <begin position="1"/>
        <end position="19"/>
    </location>
</feature>
<dbReference type="AlphaFoldDB" id="A0A3D9H944"/>
<evidence type="ECO:0000256" key="1">
    <source>
        <dbReference type="ARBA" id="ARBA00022729"/>
    </source>
</evidence>
<evidence type="ECO:0000259" key="3">
    <source>
        <dbReference type="Pfam" id="PF18962"/>
    </source>
</evidence>
<evidence type="ECO:0000256" key="2">
    <source>
        <dbReference type="SAM" id="SignalP"/>
    </source>
</evidence>
<dbReference type="Pfam" id="PF18962">
    <property type="entry name" value="Por_Secre_tail"/>
    <property type="match status" value="1"/>
</dbReference>
<evidence type="ECO:0000313" key="5">
    <source>
        <dbReference type="Proteomes" id="UP000256629"/>
    </source>
</evidence>
<proteinExistence type="predicted"/>
<feature type="chain" id="PRO_5017601190" evidence="2">
    <location>
        <begin position="20"/>
        <end position="191"/>
    </location>
</feature>
<gene>
    <name evidence="4" type="ORF">DFQ02_107147</name>
</gene>
<feature type="domain" description="Secretion system C-terminal sorting" evidence="3">
    <location>
        <begin position="116"/>
        <end position="187"/>
    </location>
</feature>
<accession>A0A3D9H944</accession>